<organism evidence="1 2">
    <name type="scientific">Coptis chinensis</name>
    <dbReference type="NCBI Taxonomy" id="261450"/>
    <lineage>
        <taxon>Eukaryota</taxon>
        <taxon>Viridiplantae</taxon>
        <taxon>Streptophyta</taxon>
        <taxon>Embryophyta</taxon>
        <taxon>Tracheophyta</taxon>
        <taxon>Spermatophyta</taxon>
        <taxon>Magnoliopsida</taxon>
        <taxon>Ranunculales</taxon>
        <taxon>Ranunculaceae</taxon>
        <taxon>Coptidoideae</taxon>
        <taxon>Coptis</taxon>
    </lineage>
</organism>
<dbReference type="EMBL" id="JADFTS010000001">
    <property type="protein sequence ID" value="KAF9623209.1"/>
    <property type="molecule type" value="Genomic_DNA"/>
</dbReference>
<dbReference type="OrthoDB" id="642536at2759"/>
<dbReference type="Proteomes" id="UP000631114">
    <property type="component" value="Unassembled WGS sequence"/>
</dbReference>
<dbReference type="AlphaFoldDB" id="A0A835IT91"/>
<reference evidence="1 2" key="1">
    <citation type="submission" date="2020-10" db="EMBL/GenBank/DDBJ databases">
        <title>The Coptis chinensis genome and diversification of protoberbering-type alkaloids.</title>
        <authorList>
            <person name="Wang B."/>
            <person name="Shu S."/>
            <person name="Song C."/>
            <person name="Liu Y."/>
        </authorList>
    </citation>
    <scope>NUCLEOTIDE SEQUENCE [LARGE SCALE GENOMIC DNA]</scope>
    <source>
        <strain evidence="1">HL-2020</strain>
        <tissue evidence="1">Leaf</tissue>
    </source>
</reference>
<protein>
    <submittedName>
        <fullName evidence="1">Uncharacterized protein</fullName>
    </submittedName>
</protein>
<keyword evidence="2" id="KW-1185">Reference proteome</keyword>
<evidence type="ECO:0000313" key="1">
    <source>
        <dbReference type="EMBL" id="KAF9623209.1"/>
    </source>
</evidence>
<accession>A0A835IT91</accession>
<sequence length="129" mass="15049">MIKNRRYWKTKLLTTRKNSVVDVCRKSSPCCCILVCQSWRSVTLDKRHFSSFLKRFPWLMLTADEVEDNRGFFSPFENKIYRLNLPEASGCHCLGFSFWLVGHRRIQSQSSSVKSSFACWSGTPTTIRI</sequence>
<evidence type="ECO:0000313" key="2">
    <source>
        <dbReference type="Proteomes" id="UP000631114"/>
    </source>
</evidence>
<gene>
    <name evidence="1" type="ORF">IFM89_000050</name>
</gene>
<proteinExistence type="predicted"/>
<comment type="caution">
    <text evidence="1">The sequence shown here is derived from an EMBL/GenBank/DDBJ whole genome shotgun (WGS) entry which is preliminary data.</text>
</comment>
<name>A0A835IT91_9MAGN</name>